<evidence type="ECO:0000259" key="4">
    <source>
        <dbReference type="Pfam" id="PF00135"/>
    </source>
</evidence>
<dbReference type="AlphaFoldDB" id="A0A0C5VMN8"/>
<dbReference type="InterPro" id="IPR019819">
    <property type="entry name" value="Carboxylesterase_B_CS"/>
</dbReference>
<dbReference type="RefSeq" id="WP_169748990.1">
    <property type="nucleotide sequence ID" value="NZ_CP007142.1"/>
</dbReference>
<dbReference type="KEGG" id="gsn:YC6258_03956"/>
<name>A0A0C5VMN8_9GAMM</name>
<dbReference type="ESTHER" id="9gamm-a0a0c5vmn8">
    <property type="family name" value="Carb_B_Bacteria"/>
</dbReference>
<dbReference type="GO" id="GO:0016787">
    <property type="term" value="F:hydrolase activity"/>
    <property type="evidence" value="ECO:0007669"/>
    <property type="project" value="UniProtKB-KW"/>
</dbReference>
<evidence type="ECO:0000256" key="1">
    <source>
        <dbReference type="ARBA" id="ARBA00005964"/>
    </source>
</evidence>
<dbReference type="PROSITE" id="PS00941">
    <property type="entry name" value="CARBOXYLESTERASE_B_2"/>
    <property type="match status" value="1"/>
</dbReference>
<proteinExistence type="inferred from homology"/>
<evidence type="ECO:0000256" key="2">
    <source>
        <dbReference type="ARBA" id="ARBA00022801"/>
    </source>
</evidence>
<dbReference type="InterPro" id="IPR002018">
    <property type="entry name" value="CarbesteraseB"/>
</dbReference>
<feature type="domain" description="Carboxylesterase type B" evidence="4">
    <location>
        <begin position="37"/>
        <end position="513"/>
    </location>
</feature>
<sequence length="521" mass="58758">MKYCLSDLAHISVNLRHWSATLLMVLILPSMAMASTQAVTASGVVEGDDLEGVIRFLGIPYAQPPLGRMRWKAAQDAEPWAGVREAKAFGDACSQIGGFFASDDDSTFDERFGSEDCLYLNVWTPVADEHTRLQSPRPVLVFIHGGSGITGAASLPVYDGERLARELNAVVVTFNYRLGIFSMLRTVILDGRDPATKRGSLGLKDQVKALDWVRTNIDAFGGDPNEVTLMGHSAGSIFVWALMRSPLASGYFQRAVTLSGVPYDRKTMSIRKLRRKLYQDEKDDETTISDEEFDEALNQQSEEVRDNYVSDLTDEQVLSKTKTVAKLDSEALEDEDAVFVNAVPTLIGTVGNETSLIRIFDYSRLSTMEFWLLVNSLRNDLETTDFVRKYRQKAFFRKTEKLNQKEEVLMASLADELVQLGMPVYRYQFIWQNYPEPWSTLLGAYHAIDVPVLFGNFDIDRPNITRFTWTEDNAEEREVLHRELVTGLKGFIEAGDPNLYVESAGEPVWPQWDSRALFKTF</sequence>
<dbReference type="PROSITE" id="PS00122">
    <property type="entry name" value="CARBOXYLESTERASE_B_1"/>
    <property type="match status" value="1"/>
</dbReference>
<organism evidence="5 6">
    <name type="scientific">Gynuella sunshinyii YC6258</name>
    <dbReference type="NCBI Taxonomy" id="1445510"/>
    <lineage>
        <taxon>Bacteria</taxon>
        <taxon>Pseudomonadati</taxon>
        <taxon>Pseudomonadota</taxon>
        <taxon>Gammaproteobacteria</taxon>
        <taxon>Oceanospirillales</taxon>
        <taxon>Saccharospirillaceae</taxon>
        <taxon>Gynuella</taxon>
    </lineage>
</organism>
<accession>A0A0C5VMN8</accession>
<dbReference type="EC" id="3.1.1.-" evidence="3"/>
<dbReference type="Pfam" id="PF00135">
    <property type="entry name" value="COesterase"/>
    <property type="match status" value="1"/>
</dbReference>
<evidence type="ECO:0000256" key="3">
    <source>
        <dbReference type="RuleBase" id="RU361235"/>
    </source>
</evidence>
<dbReference type="EMBL" id="CP007142">
    <property type="protein sequence ID" value="AJQ95992.1"/>
    <property type="molecule type" value="Genomic_DNA"/>
</dbReference>
<reference evidence="5 6" key="1">
    <citation type="submission" date="2014-01" db="EMBL/GenBank/DDBJ databases">
        <title>Full genme sequencing of cellulolytic bacterium Gynuella sunshinyii YC6258T gen. nov., sp. nov.</title>
        <authorList>
            <person name="Khan H."/>
            <person name="Chung E.J."/>
            <person name="Chung Y.R."/>
        </authorList>
    </citation>
    <scope>NUCLEOTIDE SEQUENCE [LARGE SCALE GENOMIC DNA]</scope>
    <source>
        <strain evidence="5 6">YC6258</strain>
    </source>
</reference>
<gene>
    <name evidence="5" type="ORF">YC6258_03956</name>
</gene>
<evidence type="ECO:0000313" key="5">
    <source>
        <dbReference type="EMBL" id="AJQ95992.1"/>
    </source>
</evidence>
<dbReference type="STRING" id="1445510.YC6258_03956"/>
<dbReference type="HOGENOM" id="CLU_006586_16_4_6"/>
<comment type="similarity">
    <text evidence="1 3">Belongs to the type-B carboxylesterase/lipase family.</text>
</comment>
<dbReference type="PANTHER" id="PTHR11559">
    <property type="entry name" value="CARBOXYLESTERASE"/>
    <property type="match status" value="1"/>
</dbReference>
<dbReference type="SUPFAM" id="SSF53474">
    <property type="entry name" value="alpha/beta-Hydrolases"/>
    <property type="match status" value="1"/>
</dbReference>
<dbReference type="Gene3D" id="3.40.50.1820">
    <property type="entry name" value="alpha/beta hydrolase"/>
    <property type="match status" value="1"/>
</dbReference>
<dbReference type="InterPro" id="IPR019826">
    <property type="entry name" value="Carboxylesterase_B_AS"/>
</dbReference>
<keyword evidence="6" id="KW-1185">Reference proteome</keyword>
<protein>
    <recommendedName>
        <fullName evidence="3">Carboxylic ester hydrolase</fullName>
        <ecNumber evidence="3">3.1.1.-</ecNumber>
    </recommendedName>
</protein>
<dbReference type="InterPro" id="IPR050309">
    <property type="entry name" value="Type-B_Carboxylest/Lipase"/>
</dbReference>
<dbReference type="Proteomes" id="UP000032266">
    <property type="component" value="Chromosome"/>
</dbReference>
<dbReference type="InterPro" id="IPR029058">
    <property type="entry name" value="AB_hydrolase_fold"/>
</dbReference>
<keyword evidence="2 3" id="KW-0378">Hydrolase</keyword>
<evidence type="ECO:0000313" key="6">
    <source>
        <dbReference type="Proteomes" id="UP000032266"/>
    </source>
</evidence>